<accession>A0A2K2UD46</accession>
<evidence type="ECO:0000256" key="1">
    <source>
        <dbReference type="SAM" id="Phobius"/>
    </source>
</evidence>
<gene>
    <name evidence="2" type="ORF">C2L71_03065</name>
</gene>
<feature type="transmembrane region" description="Helical" evidence="1">
    <location>
        <begin position="223"/>
        <end position="249"/>
    </location>
</feature>
<dbReference type="RefSeq" id="WP_103264325.1">
    <property type="nucleotide sequence ID" value="NZ_CABMLE010000002.1"/>
</dbReference>
<feature type="transmembrane region" description="Helical" evidence="1">
    <location>
        <begin position="139"/>
        <end position="157"/>
    </location>
</feature>
<feature type="transmembrane region" description="Helical" evidence="1">
    <location>
        <begin position="163"/>
        <end position="186"/>
    </location>
</feature>
<keyword evidence="1" id="KW-0472">Membrane</keyword>
<dbReference type="EMBL" id="PPEK01000002">
    <property type="protein sequence ID" value="PNV68257.1"/>
    <property type="molecule type" value="Genomic_DNA"/>
</dbReference>
<reference evidence="3" key="1">
    <citation type="submission" date="2018-01" db="EMBL/GenBank/DDBJ databases">
        <title>Rubneribacter badeniensis gen. nov., sp. nov., and Colonibacter rubneri, gen. nov., sp. nov., WGS of new members of the Eggerthellaceae.</title>
        <authorList>
            <person name="Danylec N."/>
            <person name="Stoll D.A."/>
            <person name="Doetsch A."/>
            <person name="Kulling S.E."/>
            <person name="Huch M."/>
        </authorList>
    </citation>
    <scope>NUCLEOTIDE SEQUENCE [LARGE SCALE GENOMIC DNA]</scope>
    <source>
        <strain evidence="3">ResAG-96</strain>
    </source>
</reference>
<proteinExistence type="predicted"/>
<keyword evidence="1" id="KW-0812">Transmembrane</keyword>
<name>A0A2K2UD46_9ACTN</name>
<dbReference type="OrthoDB" id="4804608at2"/>
<organism evidence="2 3">
    <name type="scientific">Enteroscipio rubneri</name>
    <dbReference type="NCBI Taxonomy" id="2070686"/>
    <lineage>
        <taxon>Bacteria</taxon>
        <taxon>Bacillati</taxon>
        <taxon>Actinomycetota</taxon>
        <taxon>Coriobacteriia</taxon>
        <taxon>Eggerthellales</taxon>
        <taxon>Eggerthellaceae</taxon>
        <taxon>Enteroscipio</taxon>
    </lineage>
</organism>
<dbReference type="InterPro" id="IPR010178">
    <property type="entry name" value="Lit"/>
</dbReference>
<dbReference type="Pfam" id="PF07314">
    <property type="entry name" value="Lit"/>
    <property type="match status" value="1"/>
</dbReference>
<feature type="transmembrane region" description="Helical" evidence="1">
    <location>
        <begin position="20"/>
        <end position="41"/>
    </location>
</feature>
<evidence type="ECO:0000313" key="2">
    <source>
        <dbReference type="EMBL" id="PNV68257.1"/>
    </source>
</evidence>
<sequence>MNTPGSDAPFAEALNTAAAIAAAVSLAITLVAAGFAVCAAFPQTTGTLAGAFSGNGNPDTPFSHDELVQAAVATRDYTVGSNDRDKLFSTLHAINRSAGTPYAEASPDELAAAPEEYTLPADALSHLDDVYRVVVDARIALVIIALLAVAASAHVAYRRGRRALGGILLAAGIAVVAAFALLAAWVVTDFNGFFAAFHSLFFADGTWTFSYDSLLITMYPPEFWMGMGAVWLAITSAFSLTAIVAGILLRRPGRMATIRHG</sequence>
<keyword evidence="1" id="KW-1133">Transmembrane helix</keyword>
<comment type="caution">
    <text evidence="2">The sequence shown here is derived from an EMBL/GenBank/DDBJ whole genome shotgun (WGS) entry which is preliminary data.</text>
</comment>
<dbReference type="AlphaFoldDB" id="A0A2K2UD46"/>
<evidence type="ECO:0000313" key="3">
    <source>
        <dbReference type="Proteomes" id="UP000236197"/>
    </source>
</evidence>
<dbReference type="Proteomes" id="UP000236197">
    <property type="component" value="Unassembled WGS sequence"/>
</dbReference>
<protein>
    <submittedName>
        <fullName evidence="2">DUF1461 domain-containing protein</fullName>
    </submittedName>
</protein>
<keyword evidence="3" id="KW-1185">Reference proteome</keyword>